<dbReference type="InterPro" id="IPR006131">
    <property type="entry name" value="Asp_carbamoyltransf_Asp/Orn-bd"/>
</dbReference>
<dbReference type="STRING" id="632773.BBEV_1895"/>
<dbReference type="InterPro" id="IPR036901">
    <property type="entry name" value="Asp/Orn_carbamoylTrfase_sf"/>
</dbReference>
<dbReference type="HAMAP" id="MF_00001">
    <property type="entry name" value="Asp_carb_tr"/>
    <property type="match status" value="1"/>
</dbReference>
<feature type="binding site" evidence="7">
    <location>
        <position position="126"/>
    </location>
    <ligand>
        <name>carbamoyl phosphate</name>
        <dbReference type="ChEBI" id="CHEBI:58228"/>
    </ligand>
</feature>
<dbReference type="SUPFAM" id="SSF53671">
    <property type="entry name" value="Aspartate/ornithine carbamoyltransferase"/>
    <property type="match status" value="1"/>
</dbReference>
<keyword evidence="11" id="KW-1185">Reference proteome</keyword>
<dbReference type="PROSITE" id="PS00097">
    <property type="entry name" value="CARBAMOYLTRANSFERASE"/>
    <property type="match status" value="1"/>
</dbReference>
<comment type="function">
    <text evidence="5 7">Catalyzes the condensation of carbamoyl phosphate and aspartate to form carbamoyl aspartate and inorganic phosphate, the committed step in the de novo pyrimidine nucleotide biosynthesis pathway.</text>
</comment>
<comment type="similarity">
    <text evidence="2 7">Belongs to the aspartate/ornithine carbamoyltransferase superfamily. ATCase family.</text>
</comment>
<sequence length="300" mass="33676">MASLTTLKDLSVMEIERILDDAERLYEVRHVGSRNGHIIANLFFESSTRTKCSFEMAQKQLGIDTLHFDVATSSVNKGESLYDTAKTLESIGCDAFIIRHGETRYYDQLEGITVPIINAGDGSGDHPTQSLLDLLTIRQEYGLFRGIKVVIAGDILHSRVAHSNMEVLERLGADVYVSGPREWIDDSIPEEKIVTMDEAVHLADVLMLLRIQLERHDTGSLSDPDTYLNTYGLTVERERRMKPDAIIMHPAPVNRGVEIDTRLVECSRSRIFKQMNNGVAVRKAVLVRALHKKEAPVHVV</sequence>
<feature type="binding site" evidence="7">
    <location>
        <position position="252"/>
    </location>
    <ligand>
        <name>carbamoyl phosphate</name>
        <dbReference type="ChEBI" id="CHEBI:58228"/>
    </ligand>
</feature>
<dbReference type="GO" id="GO:0006207">
    <property type="term" value="P:'de novo' pyrimidine nucleobase biosynthetic process"/>
    <property type="evidence" value="ECO:0007669"/>
    <property type="project" value="InterPro"/>
</dbReference>
<evidence type="ECO:0000256" key="5">
    <source>
        <dbReference type="ARBA" id="ARBA00043884"/>
    </source>
</evidence>
<feature type="binding site" evidence="7">
    <location>
        <position position="210"/>
    </location>
    <ligand>
        <name>L-aspartate</name>
        <dbReference type="ChEBI" id="CHEBI:29991"/>
    </ligand>
</feature>
<evidence type="ECO:0000256" key="7">
    <source>
        <dbReference type="HAMAP-Rule" id="MF_00001"/>
    </source>
</evidence>
<feature type="binding site" evidence="7">
    <location>
        <position position="99"/>
    </location>
    <ligand>
        <name>carbamoyl phosphate</name>
        <dbReference type="ChEBI" id="CHEBI:58228"/>
    </ligand>
</feature>
<evidence type="ECO:0000256" key="2">
    <source>
        <dbReference type="ARBA" id="ARBA00008896"/>
    </source>
</evidence>
<dbReference type="PANTHER" id="PTHR45753">
    <property type="entry name" value="ORNITHINE CARBAMOYLTRANSFERASE, MITOCHONDRIAL"/>
    <property type="match status" value="1"/>
</dbReference>
<dbReference type="GO" id="GO:0005829">
    <property type="term" value="C:cytosol"/>
    <property type="evidence" value="ECO:0007669"/>
    <property type="project" value="TreeGrafter"/>
</dbReference>
<dbReference type="GO" id="GO:0016597">
    <property type="term" value="F:amino acid binding"/>
    <property type="evidence" value="ECO:0007669"/>
    <property type="project" value="InterPro"/>
</dbReference>
<feature type="binding site" evidence="7">
    <location>
        <position position="159"/>
    </location>
    <ligand>
        <name>L-aspartate</name>
        <dbReference type="ChEBI" id="CHEBI:29991"/>
    </ligand>
</feature>
<dbReference type="RefSeq" id="WP_069365258.1">
    <property type="nucleotide sequence ID" value="NZ_CP012502.1"/>
</dbReference>
<feature type="binding site" evidence="7">
    <location>
        <position position="77"/>
    </location>
    <ligand>
        <name>L-aspartate</name>
        <dbReference type="ChEBI" id="CHEBI:29991"/>
    </ligand>
</feature>
<dbReference type="EC" id="2.1.3.2" evidence="7"/>
<evidence type="ECO:0000256" key="1">
    <source>
        <dbReference type="ARBA" id="ARBA00004852"/>
    </source>
</evidence>
<evidence type="ECO:0000259" key="9">
    <source>
        <dbReference type="Pfam" id="PF02729"/>
    </source>
</evidence>
<dbReference type="PRINTS" id="PR00100">
    <property type="entry name" value="AOTCASE"/>
</dbReference>
<dbReference type="GO" id="GO:0004070">
    <property type="term" value="F:aspartate carbamoyltransferase activity"/>
    <property type="evidence" value="ECO:0007669"/>
    <property type="project" value="UniProtKB-UniRule"/>
</dbReference>
<evidence type="ECO:0000313" key="11">
    <source>
        <dbReference type="Proteomes" id="UP000094463"/>
    </source>
</evidence>
<dbReference type="Proteomes" id="UP000094463">
    <property type="component" value="Chromosome"/>
</dbReference>
<feature type="domain" description="Aspartate/ornithine carbamoyltransferase carbamoyl-P binding" evidence="9">
    <location>
        <begin position="4"/>
        <end position="139"/>
    </location>
</feature>
<comment type="pathway">
    <text evidence="1 7">Pyrimidine metabolism; UMP biosynthesis via de novo pathway; (S)-dihydroorotate from bicarbonate: step 2/3.</text>
</comment>
<feature type="binding site" evidence="7">
    <location>
        <position position="129"/>
    </location>
    <ligand>
        <name>carbamoyl phosphate</name>
        <dbReference type="ChEBI" id="CHEBI:58228"/>
    </ligand>
</feature>
<dbReference type="NCBIfam" id="TIGR00670">
    <property type="entry name" value="asp_carb_tr"/>
    <property type="match status" value="1"/>
</dbReference>
<feature type="binding site" evidence="7">
    <location>
        <position position="50"/>
    </location>
    <ligand>
        <name>carbamoyl phosphate</name>
        <dbReference type="ChEBI" id="CHEBI:58228"/>
    </ligand>
</feature>
<accession>A0A1D7QW70</accession>
<dbReference type="Pfam" id="PF02729">
    <property type="entry name" value="OTCace_N"/>
    <property type="match status" value="1"/>
</dbReference>
<dbReference type="FunFam" id="3.40.50.1370:FF:000011">
    <property type="entry name" value="Aspartate carbamoyltransferase"/>
    <property type="match status" value="1"/>
</dbReference>
<evidence type="ECO:0000256" key="4">
    <source>
        <dbReference type="ARBA" id="ARBA00022975"/>
    </source>
</evidence>
<dbReference type="UniPathway" id="UPA00070">
    <property type="reaction ID" value="UER00116"/>
</dbReference>
<dbReference type="PANTHER" id="PTHR45753:SF6">
    <property type="entry name" value="ASPARTATE CARBAMOYLTRANSFERASE"/>
    <property type="match status" value="1"/>
</dbReference>
<feature type="binding site" evidence="7">
    <location>
        <position position="49"/>
    </location>
    <ligand>
        <name>carbamoyl phosphate</name>
        <dbReference type="ChEBI" id="CHEBI:58228"/>
    </ligand>
</feature>
<dbReference type="AlphaFoldDB" id="A0A1D7QW70"/>
<comment type="subunit">
    <text evidence="7">Heterododecamer (2C3:3R2) of six catalytic PyrB chains organized as two trimers (C3), and six regulatory PyrI chains organized as three dimers (R2).</text>
</comment>
<dbReference type="NCBIfam" id="NF002032">
    <property type="entry name" value="PRK00856.1"/>
    <property type="match status" value="1"/>
</dbReference>
<feature type="binding site" evidence="7">
    <location>
        <position position="251"/>
    </location>
    <ligand>
        <name>carbamoyl phosphate</name>
        <dbReference type="ChEBI" id="CHEBI:58228"/>
    </ligand>
</feature>
<feature type="domain" description="Aspartate/ornithine carbamoyltransferase Asp/Orn-binding" evidence="8">
    <location>
        <begin position="146"/>
        <end position="287"/>
    </location>
</feature>
<dbReference type="PATRIC" id="fig|632773.3.peg.1984"/>
<reference evidence="10 11" key="1">
    <citation type="submission" date="2015-08" db="EMBL/GenBank/DDBJ databases">
        <title>The complete genome sequence of Bacillus beveridgei MLTeJB.</title>
        <authorList>
            <person name="Hanson T.E."/>
            <person name="Mesa C."/>
            <person name="Basesman S.M."/>
            <person name="Oremland R.S."/>
        </authorList>
    </citation>
    <scope>NUCLEOTIDE SEQUENCE [LARGE SCALE GENOMIC DNA]</scope>
    <source>
        <strain evidence="10 11">MLTeJB</strain>
    </source>
</reference>
<proteinExistence type="inferred from homology"/>
<dbReference type="GO" id="GO:0006520">
    <property type="term" value="P:amino acid metabolic process"/>
    <property type="evidence" value="ECO:0007669"/>
    <property type="project" value="InterPro"/>
</dbReference>
<dbReference type="GO" id="GO:0044205">
    <property type="term" value="P:'de novo' UMP biosynthetic process"/>
    <property type="evidence" value="ECO:0007669"/>
    <property type="project" value="UniProtKB-UniRule"/>
</dbReference>
<dbReference type="EMBL" id="CP012502">
    <property type="protein sequence ID" value="AOM83256.1"/>
    <property type="molecule type" value="Genomic_DNA"/>
</dbReference>
<dbReference type="KEGG" id="bbev:BBEV_1895"/>
<protein>
    <recommendedName>
        <fullName evidence="7">Aspartate carbamoyltransferase</fullName>
        <ecNumber evidence="7">2.1.3.2</ecNumber>
    </recommendedName>
    <alternativeName>
        <fullName evidence="7">Aspartate transcarbamylase</fullName>
        <shortName evidence="7">ATCase</shortName>
    </alternativeName>
</protein>
<dbReference type="Pfam" id="PF00185">
    <property type="entry name" value="OTCace"/>
    <property type="match status" value="1"/>
</dbReference>
<dbReference type="PRINTS" id="PR00101">
    <property type="entry name" value="ATCASE"/>
</dbReference>
<comment type="catalytic activity">
    <reaction evidence="6 7">
        <text>carbamoyl phosphate + L-aspartate = N-carbamoyl-L-aspartate + phosphate + H(+)</text>
        <dbReference type="Rhea" id="RHEA:20013"/>
        <dbReference type="ChEBI" id="CHEBI:15378"/>
        <dbReference type="ChEBI" id="CHEBI:29991"/>
        <dbReference type="ChEBI" id="CHEBI:32814"/>
        <dbReference type="ChEBI" id="CHEBI:43474"/>
        <dbReference type="ChEBI" id="CHEBI:58228"/>
        <dbReference type="EC" id="2.1.3.2"/>
    </reaction>
</comment>
<dbReference type="OrthoDB" id="9774690at2"/>
<keyword evidence="4 7" id="KW-0665">Pyrimidine biosynthesis</keyword>
<dbReference type="Gene3D" id="3.40.50.1370">
    <property type="entry name" value="Aspartate/ornithine carbamoyltransferase"/>
    <property type="match status" value="2"/>
</dbReference>
<evidence type="ECO:0000256" key="6">
    <source>
        <dbReference type="ARBA" id="ARBA00048859"/>
    </source>
</evidence>
<dbReference type="InterPro" id="IPR006130">
    <property type="entry name" value="Asp/Orn_carbamoylTrfase"/>
</dbReference>
<dbReference type="InterPro" id="IPR006132">
    <property type="entry name" value="Asp/Orn_carbamoyltranf_P-bd"/>
</dbReference>
<gene>
    <name evidence="7 10" type="primary">pyrB</name>
    <name evidence="10" type="ORF">BBEV_1895</name>
</gene>
<evidence type="ECO:0000313" key="10">
    <source>
        <dbReference type="EMBL" id="AOM83256.1"/>
    </source>
</evidence>
<dbReference type="InterPro" id="IPR002082">
    <property type="entry name" value="Asp_carbamoyltransf"/>
</dbReference>
<evidence type="ECO:0000256" key="3">
    <source>
        <dbReference type="ARBA" id="ARBA00022679"/>
    </source>
</evidence>
<keyword evidence="3 7" id="KW-0808">Transferase</keyword>
<evidence type="ECO:0000259" key="8">
    <source>
        <dbReference type="Pfam" id="PF00185"/>
    </source>
</evidence>
<organism evidence="10 11">
    <name type="scientific">Salisediminibacterium beveridgei</name>
    <dbReference type="NCBI Taxonomy" id="632773"/>
    <lineage>
        <taxon>Bacteria</taxon>
        <taxon>Bacillati</taxon>
        <taxon>Bacillota</taxon>
        <taxon>Bacilli</taxon>
        <taxon>Bacillales</taxon>
        <taxon>Bacillaceae</taxon>
        <taxon>Salisediminibacterium</taxon>
    </lineage>
</organism>
<name>A0A1D7QW70_9BACI</name>